<feature type="signal peptide" evidence="1">
    <location>
        <begin position="1"/>
        <end position="24"/>
    </location>
</feature>
<feature type="chain" id="PRO_5007879211" evidence="1">
    <location>
        <begin position="25"/>
        <end position="60"/>
    </location>
</feature>
<dbReference type="Proteomes" id="UP000076584">
    <property type="component" value="Unassembled WGS sequence"/>
</dbReference>
<evidence type="ECO:0000256" key="1">
    <source>
        <dbReference type="SAM" id="SignalP"/>
    </source>
</evidence>
<evidence type="ECO:0000313" key="2">
    <source>
        <dbReference type="EMBL" id="KZL69572.1"/>
    </source>
</evidence>
<protein>
    <submittedName>
        <fullName evidence="2">Uncharacterized protein</fullName>
    </submittedName>
</protein>
<comment type="caution">
    <text evidence="2">The sequence shown here is derived from an EMBL/GenBank/DDBJ whole genome shotgun (WGS) entry which is preliminary data.</text>
</comment>
<sequence>MLSKRILAPSGLLAILCNLADVSAASQACRPETFTFPDIFGAQHVKTTATVVRNFTGFRA</sequence>
<dbReference type="EMBL" id="LFIW01002480">
    <property type="protein sequence ID" value="KZL69572.1"/>
    <property type="molecule type" value="Genomic_DNA"/>
</dbReference>
<gene>
    <name evidence="2" type="ORF">CI238_00694</name>
</gene>
<keyword evidence="3" id="KW-1185">Reference proteome</keyword>
<accession>A0A166RQB8</accession>
<reference evidence="2 3" key="1">
    <citation type="submission" date="2015-06" db="EMBL/GenBank/DDBJ databases">
        <title>Survival trade-offs in plant roots during colonization by closely related pathogenic and mutualistic fungi.</title>
        <authorList>
            <person name="Hacquard S."/>
            <person name="Kracher B."/>
            <person name="Hiruma K."/>
            <person name="Weinman A."/>
            <person name="Muench P."/>
            <person name="Garrido Oter R."/>
            <person name="Ver Loren van Themaat E."/>
            <person name="Dallerey J.-F."/>
            <person name="Damm U."/>
            <person name="Henrissat B."/>
            <person name="Lespinet O."/>
            <person name="Thon M."/>
            <person name="Kemen E."/>
            <person name="McHardy A.C."/>
            <person name="Schulze-Lefert P."/>
            <person name="O'Connell R.J."/>
        </authorList>
    </citation>
    <scope>NUCLEOTIDE SEQUENCE [LARGE SCALE GENOMIC DNA]</scope>
    <source>
        <strain evidence="2 3">MAFF 238704</strain>
    </source>
</reference>
<dbReference type="AlphaFoldDB" id="A0A166RQB8"/>
<keyword evidence="1" id="KW-0732">Signal</keyword>
<evidence type="ECO:0000313" key="3">
    <source>
        <dbReference type="Proteomes" id="UP000076584"/>
    </source>
</evidence>
<proteinExistence type="predicted"/>
<organism evidence="2 3">
    <name type="scientific">Colletotrichum incanum</name>
    <name type="common">Soybean anthracnose fungus</name>
    <dbReference type="NCBI Taxonomy" id="1573173"/>
    <lineage>
        <taxon>Eukaryota</taxon>
        <taxon>Fungi</taxon>
        <taxon>Dikarya</taxon>
        <taxon>Ascomycota</taxon>
        <taxon>Pezizomycotina</taxon>
        <taxon>Sordariomycetes</taxon>
        <taxon>Hypocreomycetidae</taxon>
        <taxon>Glomerellales</taxon>
        <taxon>Glomerellaceae</taxon>
        <taxon>Colletotrichum</taxon>
        <taxon>Colletotrichum spaethianum species complex</taxon>
    </lineage>
</organism>
<name>A0A166RQB8_COLIC</name>